<dbReference type="Proteomes" id="UP000546397">
    <property type="component" value="Unassembled WGS sequence"/>
</dbReference>
<dbReference type="EMBL" id="AAARLF010000015">
    <property type="protein sequence ID" value="EAE2899215.1"/>
    <property type="molecule type" value="Genomic_DNA"/>
</dbReference>
<evidence type="ECO:0000313" key="12">
    <source>
        <dbReference type="Proteomes" id="UP000285054"/>
    </source>
</evidence>
<dbReference type="EMBL" id="AAAICE010000016">
    <property type="protein sequence ID" value="EAC3883372.1"/>
    <property type="molecule type" value="Genomic_DNA"/>
</dbReference>
<evidence type="ECO:0000256" key="1">
    <source>
        <dbReference type="SAM" id="Phobius"/>
    </source>
</evidence>
<evidence type="ECO:0000313" key="15">
    <source>
        <dbReference type="Proteomes" id="UP000378540"/>
    </source>
</evidence>
<dbReference type="EMBL" id="AANOZB010000002">
    <property type="protein sequence ID" value="EDP8409005.1"/>
    <property type="molecule type" value="Genomic_DNA"/>
</dbReference>
<dbReference type="EMBL" id="AAASLB010000008">
    <property type="protein sequence ID" value="EAE4942833.1"/>
    <property type="molecule type" value="Genomic_DNA"/>
</dbReference>
<evidence type="ECO:0000313" key="6">
    <source>
        <dbReference type="EMBL" id="EAG0868523.1"/>
    </source>
</evidence>
<dbReference type="EMBL" id="AABGHY010000017">
    <property type="protein sequence ID" value="EAH3295756.1"/>
    <property type="molecule type" value="Genomic_DNA"/>
</dbReference>
<dbReference type="RefSeq" id="WP_025370581.1">
    <property type="nucleotide sequence ID" value="NZ_BAAFVF010000005.1"/>
</dbReference>
<reference evidence="3 15" key="3">
    <citation type="submission" date="2018-06" db="EMBL/GenBank/DDBJ databases">
        <authorList>
            <consortium name="GenomeTrakr: Next Generation Sequencing Network for Food Pathogen Tracability"/>
        </authorList>
    </citation>
    <scope>NUCLEOTIDE SEQUENCE [LARGE SCALE GENOMIC DNA]</scope>
    <source>
        <strain evidence="2 13">CFSAN060999</strain>
        <strain evidence="3 15">FDA00009539</strain>
    </source>
</reference>
<dbReference type="EMBL" id="AABFVG010000016">
    <property type="protein sequence ID" value="EAH2283464.1"/>
    <property type="molecule type" value="Genomic_DNA"/>
</dbReference>
<evidence type="ECO:0000313" key="9">
    <source>
        <dbReference type="EMBL" id="EAH3295756.1"/>
    </source>
</evidence>
<keyword evidence="1" id="KW-0812">Transmembrane</keyword>
<dbReference type="Proteomes" id="UP000393182">
    <property type="component" value="Unassembled WGS sequence"/>
</dbReference>
<dbReference type="Proteomes" id="UP000358545">
    <property type="component" value="Unassembled WGS sequence"/>
</dbReference>
<evidence type="ECO:0000313" key="10">
    <source>
        <dbReference type="EMBL" id="EDP8409005.1"/>
    </source>
</evidence>
<accession>A0A3T2B2Y7</accession>
<dbReference type="Proteomes" id="UP000285054">
    <property type="component" value="Unassembled WGS sequence"/>
</dbReference>
<evidence type="ECO:0000313" key="5">
    <source>
        <dbReference type="EMBL" id="EAE4942833.1"/>
    </source>
</evidence>
<evidence type="ECO:0000313" key="2">
    <source>
        <dbReference type="EMBL" id="EAC3883372.1"/>
    </source>
</evidence>
<dbReference type="Proteomes" id="UP000470497">
    <property type="component" value="Unassembled WGS sequence"/>
</dbReference>
<feature type="transmembrane region" description="Helical" evidence="1">
    <location>
        <begin position="21"/>
        <end position="44"/>
    </location>
</feature>
<evidence type="ECO:0000313" key="14">
    <source>
        <dbReference type="Proteomes" id="UP000358545"/>
    </source>
</evidence>
<reference evidence="16 17" key="4">
    <citation type="submission" date="2019-03" db="EMBL/GenBank/DDBJ databases">
        <authorList>
            <person name="Ashton P.M."/>
            <person name="Dallman T."/>
            <person name="Nair S."/>
            <person name="De Pinna E."/>
            <person name="Peters T."/>
            <person name="Grant K."/>
        </authorList>
    </citation>
    <scope>NUCLEOTIDE SEQUENCE [LARGE SCALE GENOMIC DNA]</scope>
    <source>
        <strain evidence="8 20">282333</strain>
        <strain evidence="9 19">282352</strain>
        <strain evidence="7 21">289003</strain>
        <strain evidence="10 18">883775</strain>
        <strain evidence="4">RL15000271</strain>
        <strain evidence="5">RL15000286</strain>
    </source>
</reference>
<dbReference type="Proteomes" id="UP000378540">
    <property type="component" value="Unassembled WGS sequence"/>
</dbReference>
<proteinExistence type="predicted"/>
<evidence type="ECO:0000313" key="3">
    <source>
        <dbReference type="EMBL" id="EAC5950771.1"/>
    </source>
</evidence>
<comment type="caution">
    <text evidence="4">The sequence shown here is derived from an EMBL/GenBank/DDBJ whole genome shotgun (WGS) entry which is preliminary data.</text>
</comment>
<dbReference type="Proteomes" id="UP000356407">
    <property type="component" value="Unassembled WGS sequence"/>
</dbReference>
<gene>
    <name evidence="6" type="ORF">A8L61_14725</name>
    <name evidence="3" type="ORF">AP104_15520</name>
    <name evidence="2" type="ORF">B4X68_15345</name>
    <name evidence="8" type="ORF">D4920_15400</name>
    <name evidence="7" type="ORF">D4B11_14665</name>
    <name evidence="9" type="ORF">D5N24_15255</name>
    <name evidence="11" type="ORF">DYZ50_02896</name>
    <name evidence="4" type="ORF">E1W43_14880</name>
    <name evidence="5" type="ORF">E1W56_12370</name>
    <name evidence="10" type="ORF">G3R95_000543</name>
</gene>
<evidence type="ECO:0000313" key="11">
    <source>
        <dbReference type="EMBL" id="RJZ18918.1"/>
    </source>
</evidence>
<evidence type="ECO:0000313" key="18">
    <source>
        <dbReference type="Proteomes" id="UP000470497"/>
    </source>
</evidence>
<evidence type="ECO:0000313" key="13">
    <source>
        <dbReference type="Proteomes" id="UP000356407"/>
    </source>
</evidence>
<dbReference type="AlphaFoldDB" id="A0A3T2B2Y7"/>
<evidence type="ECO:0000313" key="4">
    <source>
        <dbReference type="EMBL" id="EAE2899215.1"/>
    </source>
</evidence>
<dbReference type="EMBL" id="QXKO01000010">
    <property type="protein sequence ID" value="RJZ18918.1"/>
    <property type="molecule type" value="Genomic_DNA"/>
</dbReference>
<dbReference type="Proteomes" id="UP000533021">
    <property type="component" value="Unassembled WGS sequence"/>
</dbReference>
<keyword evidence="1" id="KW-1133">Transmembrane helix</keyword>
<sequence>MNRFEKDRLRTKAKNIIEAMLVYLLLWLFSIVIPIMGVWAHLIWSNSFTLFIKISTLTIWSIETVVVGALLVSSYITVKKYVSQIVAED</sequence>
<evidence type="ECO:0000313" key="19">
    <source>
        <dbReference type="Proteomes" id="UP000530452"/>
    </source>
</evidence>
<evidence type="ECO:0000313" key="7">
    <source>
        <dbReference type="EMBL" id="EAG9521008.1"/>
    </source>
</evidence>
<name>A0A3T2B2Y7_LISMN</name>
<protein>
    <submittedName>
        <fullName evidence="4">Uncharacterized protein</fullName>
    </submittedName>
</protein>
<reference evidence="6 14" key="2">
    <citation type="submission" date="2018-06" db="EMBL/GenBank/DDBJ databases">
        <authorList>
            <consortium name="PulseNet: The National Subtyping Network for Foodborne Disease Surveillance"/>
            <person name="Tarr C.L."/>
            <person name="Trees E."/>
            <person name="Katz L.S."/>
            <person name="Carleton-Romer H.A."/>
            <person name="Stroika S."/>
            <person name="Kucerova Z."/>
            <person name="Roache K.F."/>
            <person name="Sabol A.L."/>
            <person name="Besser J."/>
            <person name="Gerner-Smidt P."/>
        </authorList>
    </citation>
    <scope>NUCLEOTIDE SEQUENCE [LARGE SCALE GENOMIC DNA]</scope>
    <source>
        <strain evidence="6 14">PNUSAL002180</strain>
    </source>
</reference>
<evidence type="ECO:0000313" key="8">
    <source>
        <dbReference type="EMBL" id="EAH2283464.1"/>
    </source>
</evidence>
<organism evidence="4 17">
    <name type="scientific">Listeria monocytogenes</name>
    <dbReference type="NCBI Taxonomy" id="1639"/>
    <lineage>
        <taxon>Bacteria</taxon>
        <taxon>Bacillati</taxon>
        <taxon>Bacillota</taxon>
        <taxon>Bacilli</taxon>
        <taxon>Bacillales</taxon>
        <taxon>Listeriaceae</taxon>
        <taxon>Listeria</taxon>
    </lineage>
</organism>
<dbReference type="EMBL" id="AABAGT010000030">
    <property type="protein sequence ID" value="EAG0868523.1"/>
    <property type="molecule type" value="Genomic_DNA"/>
</dbReference>
<keyword evidence="1" id="KW-0472">Membrane</keyword>
<dbReference type="Proteomes" id="UP000401273">
    <property type="component" value="Unassembled WGS sequence"/>
</dbReference>
<evidence type="ECO:0000313" key="21">
    <source>
        <dbReference type="Proteomes" id="UP000546397"/>
    </source>
</evidence>
<dbReference type="EMBL" id="AAAJCR010000019">
    <property type="protein sequence ID" value="EAC5950771.1"/>
    <property type="molecule type" value="Genomic_DNA"/>
</dbReference>
<evidence type="ECO:0000313" key="20">
    <source>
        <dbReference type="Proteomes" id="UP000533021"/>
    </source>
</evidence>
<dbReference type="Proteomes" id="UP000530452">
    <property type="component" value="Unassembled WGS sequence"/>
</dbReference>
<dbReference type="EMBL" id="AABEMN010000029">
    <property type="protein sequence ID" value="EAG9521008.1"/>
    <property type="molecule type" value="Genomic_DNA"/>
</dbReference>
<feature type="transmembrane region" description="Helical" evidence="1">
    <location>
        <begin position="50"/>
        <end position="72"/>
    </location>
</feature>
<reference evidence="11 12" key="1">
    <citation type="journal article" date="2018" name="BMC Genomics">
        <title>Genes significantly associated with lineage II food isolates of Listeria monocytogenes.</title>
        <authorList>
            <person name="Pirone-Davies C."/>
            <person name="Chen Y."/>
            <person name="Pightling A."/>
            <person name="Ryan G."/>
            <person name="Wang Y."/>
            <person name="Yao K."/>
            <person name="Hoffmann M."/>
            <person name="Allard M.W."/>
        </authorList>
    </citation>
    <scope>NUCLEOTIDE SEQUENCE [LARGE SCALE GENOMIC DNA]</scope>
    <source>
        <strain evidence="11 12">PNUSAL000190</strain>
    </source>
</reference>
<evidence type="ECO:0000313" key="16">
    <source>
        <dbReference type="Proteomes" id="UP000393182"/>
    </source>
</evidence>
<evidence type="ECO:0000313" key="17">
    <source>
        <dbReference type="Proteomes" id="UP000401273"/>
    </source>
</evidence>